<dbReference type="Pfam" id="PF13508">
    <property type="entry name" value="Acetyltransf_7"/>
    <property type="match status" value="1"/>
</dbReference>
<proteinExistence type="inferred from homology"/>
<gene>
    <name evidence="8" type="ORF">EV138_4992</name>
</gene>
<evidence type="ECO:0000256" key="2">
    <source>
        <dbReference type="ARBA" id="ARBA00002498"/>
    </source>
</evidence>
<dbReference type="PANTHER" id="PTHR21310">
    <property type="entry name" value="AMINOGLYCOSIDE PHOSPHOTRANSFERASE-RELATED-RELATED"/>
    <property type="match status" value="1"/>
</dbReference>
<dbReference type="AlphaFoldDB" id="A0A4R7TI97"/>
<comment type="caution">
    <text evidence="8">The sequence shown here is derived from an EMBL/GenBank/DDBJ whole genome shotgun (WGS) entry which is preliminary data.</text>
</comment>
<sequence length="438" mass="47332">MHADEAEIDETLVLRLIAAQFPQWAGLPVTEIPSSGTVNAMYRLGDSLTVRLPRIAGGVADIAAEWEWLPRLADVLPVEIPAPVGRGEPGEGYPWIWSVQRWIPGAVPATGDEVLAADLASFVQAFRRVDFAGGPAAHRGGPLITEDAETRDALEKLKGWIDIDTATAAWESALAAAPASSDSWVHGDLMPSNLLVRDGRLAAVLDFATAGMGDPACDLIPAWNLLTGSARAVFREALAVDDDAWNRGRGRALSMALIQLPYYRDTNKGIAANAQYVIDEVLADFGSVPRPQLRIERVDSEALMRDWQLVHNEIIPTDPLSLDDVRERVGRNVLEVAYSGEALVGCSTVRPPSAETSAATVIARILPAYRRQGFGEELYRRGLARAQALGSGVETIVLASNVEGLAFAESHGFVEFERYVLPGDTIPFITLRLADQPS</sequence>
<dbReference type="CDD" id="cd05155">
    <property type="entry name" value="APH_ChoK_like_1"/>
    <property type="match status" value="1"/>
</dbReference>
<dbReference type="PROSITE" id="PS51186">
    <property type="entry name" value="GNAT"/>
    <property type="match status" value="1"/>
</dbReference>
<dbReference type="Gene3D" id="3.40.630.30">
    <property type="match status" value="1"/>
</dbReference>
<dbReference type="RefSeq" id="WP_238158450.1">
    <property type="nucleotide sequence ID" value="NZ_SOCE01000001.1"/>
</dbReference>
<dbReference type="EMBL" id="SOCE01000001">
    <property type="protein sequence ID" value="TDU91386.1"/>
    <property type="molecule type" value="Genomic_DNA"/>
</dbReference>
<dbReference type="GO" id="GO:0034071">
    <property type="term" value="F:aminoglycoside phosphotransferase activity"/>
    <property type="evidence" value="ECO:0007669"/>
    <property type="project" value="UniProtKB-EC"/>
</dbReference>
<dbReference type="InterPro" id="IPR051678">
    <property type="entry name" value="AGP_Transferase"/>
</dbReference>
<evidence type="ECO:0000256" key="3">
    <source>
        <dbReference type="ARBA" id="ARBA00008487"/>
    </source>
</evidence>
<dbReference type="CDD" id="cd04301">
    <property type="entry name" value="NAT_SF"/>
    <property type="match status" value="1"/>
</dbReference>
<accession>A0A4R7TI97</accession>
<protein>
    <recommendedName>
        <fullName evidence="5">Bifunctional AAC/APH</fullName>
        <ecNumber evidence="4">2.7.1.190</ecNumber>
    </recommendedName>
</protein>
<evidence type="ECO:0000256" key="6">
    <source>
        <dbReference type="ARBA" id="ARBA00023268"/>
    </source>
</evidence>
<name>A0A4R7TI97_9ACTN</name>
<evidence type="ECO:0000256" key="4">
    <source>
        <dbReference type="ARBA" id="ARBA00011931"/>
    </source>
</evidence>
<evidence type="ECO:0000256" key="1">
    <source>
        <dbReference type="ARBA" id="ARBA00001735"/>
    </source>
</evidence>
<evidence type="ECO:0000259" key="7">
    <source>
        <dbReference type="PROSITE" id="PS51186"/>
    </source>
</evidence>
<keyword evidence="6" id="KW-0511">Multifunctional enzyme</keyword>
<comment type="similarity">
    <text evidence="3">In the C-terminal section; belongs to the aminoglycoside phosphotransferase family.</text>
</comment>
<dbReference type="GO" id="GO:0016747">
    <property type="term" value="F:acyltransferase activity, transferring groups other than amino-acyl groups"/>
    <property type="evidence" value="ECO:0007669"/>
    <property type="project" value="InterPro"/>
</dbReference>
<evidence type="ECO:0000313" key="9">
    <source>
        <dbReference type="Proteomes" id="UP000295151"/>
    </source>
</evidence>
<dbReference type="Pfam" id="PF01636">
    <property type="entry name" value="APH"/>
    <property type="match status" value="1"/>
</dbReference>
<dbReference type="SUPFAM" id="SSF55729">
    <property type="entry name" value="Acyl-CoA N-acyltransferases (Nat)"/>
    <property type="match status" value="1"/>
</dbReference>
<dbReference type="InterPro" id="IPR011009">
    <property type="entry name" value="Kinase-like_dom_sf"/>
</dbReference>
<keyword evidence="8" id="KW-0418">Kinase</keyword>
<evidence type="ECO:0000313" key="8">
    <source>
        <dbReference type="EMBL" id="TDU91386.1"/>
    </source>
</evidence>
<evidence type="ECO:0000256" key="5">
    <source>
        <dbReference type="ARBA" id="ARBA00014467"/>
    </source>
</evidence>
<keyword evidence="8" id="KW-0808">Transferase</keyword>
<dbReference type="Proteomes" id="UP000295151">
    <property type="component" value="Unassembled WGS sequence"/>
</dbReference>
<dbReference type="Gene3D" id="3.30.200.20">
    <property type="entry name" value="Phosphorylase Kinase, domain 1"/>
    <property type="match status" value="1"/>
</dbReference>
<dbReference type="Gene3D" id="3.90.1200.10">
    <property type="match status" value="1"/>
</dbReference>
<dbReference type="InterPro" id="IPR000182">
    <property type="entry name" value="GNAT_dom"/>
</dbReference>
<dbReference type="InterPro" id="IPR016181">
    <property type="entry name" value="Acyl_CoA_acyltransferase"/>
</dbReference>
<comment type="function">
    <text evidence="2">Involved in resistance to gentamicin, tobramycin, and kanamycin. Tobramycin and kanamycin resistance is due to the ACC activity, specified by N-terminal region. The C-terminal region is a kinase that phosphorylates several 4,6-disubstituted aminoglycosides.</text>
</comment>
<dbReference type="EC" id="2.7.1.190" evidence="4"/>
<dbReference type="SUPFAM" id="SSF56112">
    <property type="entry name" value="Protein kinase-like (PK-like)"/>
    <property type="match status" value="1"/>
</dbReference>
<dbReference type="InterPro" id="IPR002575">
    <property type="entry name" value="Aminoglycoside_PTrfase"/>
</dbReference>
<feature type="domain" description="N-acetyltransferase" evidence="7">
    <location>
        <begin position="293"/>
        <end position="432"/>
    </location>
</feature>
<keyword evidence="9" id="KW-1185">Reference proteome</keyword>
<organism evidence="8 9">
    <name type="scientific">Kribbella voronezhensis</name>
    <dbReference type="NCBI Taxonomy" id="2512212"/>
    <lineage>
        <taxon>Bacteria</taxon>
        <taxon>Bacillati</taxon>
        <taxon>Actinomycetota</taxon>
        <taxon>Actinomycetes</taxon>
        <taxon>Propionibacteriales</taxon>
        <taxon>Kribbellaceae</taxon>
        <taxon>Kribbella</taxon>
    </lineage>
</organism>
<reference evidence="8 9" key="1">
    <citation type="submission" date="2019-03" db="EMBL/GenBank/DDBJ databases">
        <title>Genomic Encyclopedia of Type Strains, Phase III (KMG-III): the genomes of soil and plant-associated and newly described type strains.</title>
        <authorList>
            <person name="Whitman W."/>
        </authorList>
    </citation>
    <scope>NUCLEOTIDE SEQUENCE [LARGE SCALE GENOMIC DNA]</scope>
    <source>
        <strain evidence="8 9">VKM Ac-2575</strain>
    </source>
</reference>
<dbReference type="PANTHER" id="PTHR21310:SF42">
    <property type="entry name" value="BIFUNCTIONAL AAC_APH"/>
    <property type="match status" value="1"/>
</dbReference>
<comment type="catalytic activity">
    <reaction evidence="1">
        <text>a gentamycin + GTP = a gentamycin 2''-phosphate + GDP + H(+)</text>
        <dbReference type="Rhea" id="RHEA:48872"/>
        <dbReference type="ChEBI" id="CHEBI:15378"/>
        <dbReference type="ChEBI" id="CHEBI:37565"/>
        <dbReference type="ChEBI" id="CHEBI:58189"/>
        <dbReference type="ChEBI" id="CHEBI:90218"/>
        <dbReference type="ChEBI" id="CHEBI:90219"/>
        <dbReference type="EC" id="2.7.1.190"/>
    </reaction>
</comment>